<dbReference type="PANTHER" id="PTHR21622">
    <property type="entry name" value="COILED-COIL-HELIX-COILED-COIL-HELIX DOMAIN CONTAINING 4"/>
    <property type="match status" value="1"/>
</dbReference>
<evidence type="ECO:0000256" key="9">
    <source>
        <dbReference type="ARBA" id="ARBA00023157"/>
    </source>
</evidence>
<evidence type="ECO:0000313" key="15">
    <source>
        <dbReference type="Proteomes" id="UP001310890"/>
    </source>
</evidence>
<evidence type="ECO:0000256" key="11">
    <source>
        <dbReference type="ARBA" id="ARBA00024980"/>
    </source>
</evidence>
<keyword evidence="9" id="KW-1015">Disulfide bond</keyword>
<evidence type="ECO:0000256" key="4">
    <source>
        <dbReference type="ARBA" id="ARBA00022448"/>
    </source>
</evidence>
<reference evidence="14" key="1">
    <citation type="submission" date="2023-08" db="EMBL/GenBank/DDBJ databases">
        <title>Black Yeasts Isolated from many extreme environments.</title>
        <authorList>
            <person name="Coleine C."/>
            <person name="Stajich J.E."/>
            <person name="Selbmann L."/>
        </authorList>
    </citation>
    <scope>NUCLEOTIDE SEQUENCE</scope>
    <source>
        <strain evidence="14">CCFEE 5401</strain>
    </source>
</reference>
<protein>
    <recommendedName>
        <fullName evidence="3">Mitochondrial intermembrane space import and assembly protein 40</fullName>
    </recommendedName>
    <alternativeName>
        <fullName evidence="12">Mitochondrial import inner membrane translocase TIM40</fullName>
    </alternativeName>
</protein>
<keyword evidence="5" id="KW-0653">Protein transport</keyword>
<sequence length="344" mass="36980">MYRQSLRIASSSLAKAVPRTLPGRRCISTAPPHKLSRSFRSSAVRWGLAGALVYYYNTSTVFAEEPAYTIHAPPQTQRETEIYPSIEAIAAERKSQSSSLTPSSASHSESVAAPDAENVAPGSPGELEEEAGQQGAFNEETGEINWDCPCLGGMANGTCGEQFRAAFSCFVYSKEEPKGVDCIEHFKTMQNCFREHPEEYGSELDDEDGEAPHMHAEGEELQAATSQRSSGHDQSDGSDPAAHQGDDSKHSSIPEYGTPNVKPQADTGATSKPSPAPTMADVGDFHHGKAEKVVVQRDAAPTSDDVIAGRNERARAATEQVQRDFSEPTSESKSVVPKAAHDGR</sequence>
<dbReference type="PROSITE" id="PS51808">
    <property type="entry name" value="CHCH"/>
    <property type="match status" value="1"/>
</dbReference>
<keyword evidence="6" id="KW-0560">Oxidoreductase</keyword>
<dbReference type="InterPro" id="IPR039289">
    <property type="entry name" value="CHCHD4"/>
</dbReference>
<dbReference type="GO" id="GO:0005758">
    <property type="term" value="C:mitochondrial intermembrane space"/>
    <property type="evidence" value="ECO:0007669"/>
    <property type="project" value="TreeGrafter"/>
</dbReference>
<dbReference type="GO" id="GO:0005743">
    <property type="term" value="C:mitochondrial inner membrane"/>
    <property type="evidence" value="ECO:0007669"/>
    <property type="project" value="UniProtKB-SubCell"/>
</dbReference>
<evidence type="ECO:0000256" key="6">
    <source>
        <dbReference type="ARBA" id="ARBA00023002"/>
    </source>
</evidence>
<dbReference type="Gene3D" id="1.10.287.2900">
    <property type="match status" value="1"/>
</dbReference>
<evidence type="ECO:0000256" key="3">
    <source>
        <dbReference type="ARBA" id="ARBA00013714"/>
    </source>
</evidence>
<accession>A0AAN7TI12</accession>
<feature type="region of interest" description="Disordered" evidence="13">
    <location>
        <begin position="199"/>
        <end position="344"/>
    </location>
</feature>
<organism evidence="14 15">
    <name type="scientific">Meristemomyces frigidus</name>
    <dbReference type="NCBI Taxonomy" id="1508187"/>
    <lineage>
        <taxon>Eukaryota</taxon>
        <taxon>Fungi</taxon>
        <taxon>Dikarya</taxon>
        <taxon>Ascomycota</taxon>
        <taxon>Pezizomycotina</taxon>
        <taxon>Dothideomycetes</taxon>
        <taxon>Dothideomycetidae</taxon>
        <taxon>Mycosphaerellales</taxon>
        <taxon>Teratosphaeriaceae</taxon>
        <taxon>Meristemomyces</taxon>
    </lineage>
</organism>
<feature type="compositionally biased region" description="Low complexity" evidence="13">
    <location>
        <begin position="96"/>
        <end position="110"/>
    </location>
</feature>
<dbReference type="GO" id="GO:0045041">
    <property type="term" value="P:protein import into mitochondrial intermembrane space"/>
    <property type="evidence" value="ECO:0007669"/>
    <property type="project" value="InterPro"/>
</dbReference>
<dbReference type="PANTHER" id="PTHR21622:SF0">
    <property type="entry name" value="COILED-COIL-HELIX-COILED-COIL-HELIX DOMAIN CONTAINING 4"/>
    <property type="match status" value="1"/>
</dbReference>
<evidence type="ECO:0000256" key="12">
    <source>
        <dbReference type="ARBA" id="ARBA00033150"/>
    </source>
</evidence>
<evidence type="ECO:0000256" key="8">
    <source>
        <dbReference type="ARBA" id="ARBA00023128"/>
    </source>
</evidence>
<evidence type="ECO:0000313" key="14">
    <source>
        <dbReference type="EMBL" id="KAK5112205.1"/>
    </source>
</evidence>
<name>A0AAN7TI12_9PEZI</name>
<evidence type="ECO:0000256" key="2">
    <source>
        <dbReference type="ARBA" id="ARBA00004164"/>
    </source>
</evidence>
<dbReference type="AlphaFoldDB" id="A0AAN7TI12"/>
<keyword evidence="4" id="KW-0813">Transport</keyword>
<evidence type="ECO:0000256" key="13">
    <source>
        <dbReference type="SAM" id="MobiDB-lite"/>
    </source>
</evidence>
<gene>
    <name evidence="14" type="ORF">LTR62_004366</name>
</gene>
<feature type="compositionally biased region" description="Acidic residues" evidence="13">
    <location>
        <begin position="200"/>
        <end position="209"/>
    </location>
</feature>
<keyword evidence="8" id="KW-0496">Mitochondrion</keyword>
<evidence type="ECO:0000256" key="5">
    <source>
        <dbReference type="ARBA" id="ARBA00022927"/>
    </source>
</evidence>
<dbReference type="Proteomes" id="UP001310890">
    <property type="component" value="Unassembled WGS sequence"/>
</dbReference>
<feature type="compositionally biased region" description="Basic and acidic residues" evidence="13">
    <location>
        <begin position="283"/>
        <end position="295"/>
    </location>
</feature>
<dbReference type="EMBL" id="JAVRRL010000032">
    <property type="protein sequence ID" value="KAK5112205.1"/>
    <property type="molecule type" value="Genomic_DNA"/>
</dbReference>
<evidence type="ECO:0000256" key="10">
    <source>
        <dbReference type="ARBA" id="ARBA00023284"/>
    </source>
</evidence>
<evidence type="ECO:0000256" key="7">
    <source>
        <dbReference type="ARBA" id="ARBA00023010"/>
    </source>
</evidence>
<comment type="function">
    <text evidence="11">Required for the import and folding of small cysteine-containing proteins (small Tim) in the mitochondrial intermembrane space (IMS). Forms a redox cycle with ERV1 that involves a disulfide relay system. Precursor proteins to be imported into the IMS are translocated in their reduced form into the mitochondria. The oxidized form of MIA40 forms a transient intermolecular disulfide bridge with the reduced precursor protein, resulting in oxidation of the precursor protein that now contains an intramolecular disulfide bond and is able to undergo folding in the IMS.</text>
</comment>
<feature type="compositionally biased region" description="Basic and acidic residues" evidence="13">
    <location>
        <begin position="310"/>
        <end position="326"/>
    </location>
</feature>
<comment type="cofactor">
    <cofactor evidence="1">
        <name>Cu(2+)</name>
        <dbReference type="ChEBI" id="CHEBI:29036"/>
    </cofactor>
</comment>
<feature type="region of interest" description="Disordered" evidence="13">
    <location>
        <begin position="93"/>
        <end position="135"/>
    </location>
</feature>
<evidence type="ECO:0000256" key="1">
    <source>
        <dbReference type="ARBA" id="ARBA00001973"/>
    </source>
</evidence>
<keyword evidence="7" id="KW-0811">Translocation</keyword>
<dbReference type="GO" id="GO:0015035">
    <property type="term" value="F:protein-disulfide reductase activity"/>
    <property type="evidence" value="ECO:0007669"/>
    <property type="project" value="InterPro"/>
</dbReference>
<comment type="subcellular location">
    <subcellularLocation>
        <location evidence="2">Mitochondrion inner membrane</location>
        <topology evidence="2">Single-pass type II membrane protein</topology>
        <orientation evidence="2">Intermembrane side</orientation>
    </subcellularLocation>
</comment>
<proteinExistence type="predicted"/>
<keyword evidence="10" id="KW-0676">Redox-active center</keyword>
<comment type="caution">
    <text evidence="14">The sequence shown here is derived from an EMBL/GenBank/DDBJ whole genome shotgun (WGS) entry which is preliminary data.</text>
</comment>